<reference evidence="1 2" key="1">
    <citation type="submission" date="2014-09" db="EMBL/GenBank/DDBJ databases">
        <title>Butyrate-producing bacteria isolated from human gut.</title>
        <authorList>
            <person name="Zhang Q."/>
            <person name="Zhao L."/>
        </authorList>
    </citation>
    <scope>NUCLEOTIDE SEQUENCE [LARGE SCALE GENOMIC DNA]</scope>
    <source>
        <strain evidence="1 2">21</strain>
    </source>
</reference>
<dbReference type="Proteomes" id="UP000245288">
    <property type="component" value="Unassembled WGS sequence"/>
</dbReference>
<evidence type="ECO:0008006" key="3">
    <source>
        <dbReference type="Google" id="ProtNLM"/>
    </source>
</evidence>
<proteinExistence type="predicted"/>
<dbReference type="AlphaFoldDB" id="A0A2V1JL47"/>
<comment type="caution">
    <text evidence="1">The sequence shown here is derived from an EMBL/GenBank/DDBJ whole genome shotgun (WGS) entry which is preliminary data.</text>
</comment>
<sequence>MKFDPYADIRYLSHHESKTHPRMPRANRAAQFMPFSALSGYEEAVQETARQTEQFRELDEDSRRRLDETLQVIQQNLGKHLEVPVIITCFVPDKFKDGGSYQEYSGLVKRVDAYRRRILLLDGTALPIDHITDIQMRERE</sequence>
<dbReference type="EMBL" id="JRFU01000245">
    <property type="protein sequence ID" value="PWE85280.1"/>
    <property type="molecule type" value="Genomic_DNA"/>
</dbReference>
<dbReference type="OrthoDB" id="361760at2"/>
<accession>A0A2V1JL47</accession>
<name>A0A2V1JL47_EUBRA</name>
<evidence type="ECO:0000313" key="1">
    <source>
        <dbReference type="EMBL" id="PWE85280.1"/>
    </source>
</evidence>
<gene>
    <name evidence="1" type="ORF">LG34_16905</name>
</gene>
<keyword evidence="2" id="KW-1185">Reference proteome</keyword>
<protein>
    <recommendedName>
        <fullName evidence="3">YolD-like protein</fullName>
    </recommendedName>
</protein>
<evidence type="ECO:0000313" key="2">
    <source>
        <dbReference type="Proteomes" id="UP000245288"/>
    </source>
</evidence>
<organism evidence="1 2">
    <name type="scientific">Eubacterium ramulus</name>
    <dbReference type="NCBI Taxonomy" id="39490"/>
    <lineage>
        <taxon>Bacteria</taxon>
        <taxon>Bacillati</taxon>
        <taxon>Bacillota</taxon>
        <taxon>Clostridia</taxon>
        <taxon>Eubacteriales</taxon>
        <taxon>Eubacteriaceae</taxon>
        <taxon>Eubacterium</taxon>
    </lineage>
</organism>